<name>A0A8H4KW96_9HYPO</name>
<dbReference type="Proteomes" id="UP000605986">
    <property type="component" value="Unassembled WGS sequence"/>
</dbReference>
<dbReference type="OrthoDB" id="3927840at2759"/>
<sequence>MLDYLLAVDINRLKQLCARVKSLCTIIQFKKDFWHLLPFFTNLNSLELYGDTLFPDKEEDISFDLSALLFEPSALPFDQSAPTLPKLRCAKLNGVIPSAVAAWVMRSSPNIERLELELVDRGISTRSKIFFTPPMDPRNGWYPLYSDVMEWSTVPRPLSGFLPGPEDVTSLKLPQLRHLHLCQSSHGERDWLIQYRGLFRSKSTEVAAHDDWEQILIASRHTLNTLLIEQRAGAEHDDEINGKAPGDADDFLVFRRYRDGIASKGLTDMLERVLKETEFPALKRVILKGIVVGSEKYGKPIGDVPGGRLMRFLEKMNIPCEARLGEGYWLTSNCGMQPPAEWLARRLRYEDVTKDERYGVELLNDSVAKLNSEELLAIV</sequence>
<evidence type="ECO:0000313" key="2">
    <source>
        <dbReference type="Proteomes" id="UP000605986"/>
    </source>
</evidence>
<proteinExistence type="predicted"/>
<comment type="caution">
    <text evidence="1">The sequence shown here is derived from an EMBL/GenBank/DDBJ whole genome shotgun (WGS) entry which is preliminary data.</text>
</comment>
<accession>A0A8H4KW96</accession>
<gene>
    <name evidence="1" type="ORF">F53441_264</name>
</gene>
<reference evidence="1" key="1">
    <citation type="submission" date="2020-01" db="EMBL/GenBank/DDBJ databases">
        <title>Identification and distribution of gene clusters putatively required for synthesis of sphingolipid metabolism inhibitors in phylogenetically diverse species of the filamentous fungus Fusarium.</title>
        <authorList>
            <person name="Kim H.-S."/>
            <person name="Busman M."/>
            <person name="Brown D.W."/>
            <person name="Divon H."/>
            <person name="Uhlig S."/>
            <person name="Proctor R.H."/>
        </authorList>
    </citation>
    <scope>NUCLEOTIDE SEQUENCE</scope>
    <source>
        <strain evidence="1">NRRL 53441</strain>
    </source>
</reference>
<protein>
    <submittedName>
        <fullName evidence="1">Uncharacterized protein</fullName>
    </submittedName>
</protein>
<keyword evidence="2" id="KW-1185">Reference proteome</keyword>
<evidence type="ECO:0000313" key="1">
    <source>
        <dbReference type="EMBL" id="KAF4457911.1"/>
    </source>
</evidence>
<dbReference type="EMBL" id="JAADJG010000008">
    <property type="protein sequence ID" value="KAF4457911.1"/>
    <property type="molecule type" value="Genomic_DNA"/>
</dbReference>
<dbReference type="AlphaFoldDB" id="A0A8H4KW96"/>
<organism evidence="1 2">
    <name type="scientific">Fusarium austroafricanum</name>
    <dbReference type="NCBI Taxonomy" id="2364996"/>
    <lineage>
        <taxon>Eukaryota</taxon>
        <taxon>Fungi</taxon>
        <taxon>Dikarya</taxon>
        <taxon>Ascomycota</taxon>
        <taxon>Pezizomycotina</taxon>
        <taxon>Sordariomycetes</taxon>
        <taxon>Hypocreomycetidae</taxon>
        <taxon>Hypocreales</taxon>
        <taxon>Nectriaceae</taxon>
        <taxon>Fusarium</taxon>
        <taxon>Fusarium concolor species complex</taxon>
    </lineage>
</organism>